<proteinExistence type="predicted"/>
<dbReference type="Gene3D" id="3.40.190.10">
    <property type="entry name" value="Periplasmic binding protein-like II"/>
    <property type="match status" value="2"/>
</dbReference>
<feature type="domain" description="SsuA/THI5-like" evidence="1">
    <location>
        <begin position="47"/>
        <end position="245"/>
    </location>
</feature>
<dbReference type="PANTHER" id="PTHR30024">
    <property type="entry name" value="ALIPHATIC SULFONATES-BINDING PROTEIN-RELATED"/>
    <property type="match status" value="1"/>
</dbReference>
<reference evidence="2 3" key="1">
    <citation type="submission" date="2019-09" db="EMBL/GenBank/DDBJ databases">
        <title>Genome sequence of Rhodovastum atsumiense, a diverse member of the Acetobacteraceae family of non-sulfur purple photosynthetic bacteria.</title>
        <authorList>
            <person name="Meyer T."/>
            <person name="Kyndt J."/>
        </authorList>
    </citation>
    <scope>NUCLEOTIDE SEQUENCE [LARGE SCALE GENOMIC DNA]</scope>
    <source>
        <strain evidence="2 3">DSM 21279</strain>
    </source>
</reference>
<gene>
    <name evidence="2" type="ORF">F1189_08440</name>
</gene>
<organism evidence="2 3">
    <name type="scientific">Rhodovastum atsumiense</name>
    <dbReference type="NCBI Taxonomy" id="504468"/>
    <lineage>
        <taxon>Bacteria</taxon>
        <taxon>Pseudomonadati</taxon>
        <taxon>Pseudomonadota</taxon>
        <taxon>Alphaproteobacteria</taxon>
        <taxon>Acetobacterales</taxon>
        <taxon>Acetobacteraceae</taxon>
        <taxon>Rhodovastum</taxon>
    </lineage>
</organism>
<dbReference type="PANTHER" id="PTHR30024:SF21">
    <property type="entry name" value="ABC TRANSPORTER SUBSTRATE-BINDING PROTEIN"/>
    <property type="match status" value="1"/>
</dbReference>
<evidence type="ECO:0000313" key="3">
    <source>
        <dbReference type="Proteomes" id="UP000325255"/>
    </source>
</evidence>
<dbReference type="InterPro" id="IPR015168">
    <property type="entry name" value="SsuA/THI5"/>
</dbReference>
<dbReference type="AlphaFoldDB" id="A0A5M6IWQ7"/>
<evidence type="ECO:0000313" key="2">
    <source>
        <dbReference type="EMBL" id="KAA5612753.1"/>
    </source>
</evidence>
<dbReference type="RefSeq" id="WP_150040286.1">
    <property type="nucleotide sequence ID" value="NZ_OW485601.1"/>
</dbReference>
<dbReference type="EMBL" id="VWPK01000010">
    <property type="protein sequence ID" value="KAA5612753.1"/>
    <property type="molecule type" value="Genomic_DNA"/>
</dbReference>
<keyword evidence="3" id="KW-1185">Reference proteome</keyword>
<dbReference type="Proteomes" id="UP000325255">
    <property type="component" value="Unassembled WGS sequence"/>
</dbReference>
<dbReference type="Pfam" id="PF09084">
    <property type="entry name" value="NMT1"/>
    <property type="match status" value="1"/>
</dbReference>
<evidence type="ECO:0000259" key="1">
    <source>
        <dbReference type="Pfam" id="PF09084"/>
    </source>
</evidence>
<sequence>MPLGLLGGVARAQKPAPDLAAPALTRKLTKLVFIWTPTSPCLVVVGLAQREGIFARHGLEVETINVGSDTSAILEAVALGKADATSNNVLRFIKPLEAGFDVKLTAGVHAGCSYLIGSRAAGISRIADMRGKRIGLADLGNPNRFLYASALKKAGIDPETDVTWRQFPADTFPIAVSKGEIDAFVDNHPNVYFAIKRSKGDLFELAANGSGELGQRTCCVLAVRGSLIRENRPAAAALTRAMVEAALLVDRNLDLAVETARFFAPQSIAGPTEIREMLASYPYDAHRGCPTGEEFRQQVLSFARDLKDVGILKPSTDPLRFTNRITLDVLTG</sequence>
<accession>A0A5M6IWQ7</accession>
<name>A0A5M6IWQ7_9PROT</name>
<comment type="caution">
    <text evidence="2">The sequence shown here is derived from an EMBL/GenBank/DDBJ whole genome shotgun (WGS) entry which is preliminary data.</text>
</comment>
<protein>
    <submittedName>
        <fullName evidence="2">ABC transporter substrate-binding protein</fullName>
    </submittedName>
</protein>
<dbReference type="OrthoDB" id="570524at2"/>
<dbReference type="SUPFAM" id="SSF53850">
    <property type="entry name" value="Periplasmic binding protein-like II"/>
    <property type="match status" value="1"/>
</dbReference>